<comment type="function">
    <text evidence="1">Involved in the assembly of lipopolysaccharide (LPS) at the surface of the outer membrane.</text>
</comment>
<accession>A0A4R3MEE3</accession>
<dbReference type="HAMAP" id="MF_01411">
    <property type="entry name" value="LPS_assembly_LptD"/>
    <property type="match status" value="1"/>
</dbReference>
<dbReference type="AlphaFoldDB" id="A0A4R3MEE3"/>
<dbReference type="EMBL" id="SMAK01000004">
    <property type="protein sequence ID" value="TCT11373.1"/>
    <property type="molecule type" value="Genomic_DNA"/>
</dbReference>
<dbReference type="PANTHER" id="PTHR30189:SF1">
    <property type="entry name" value="LPS-ASSEMBLY PROTEIN LPTD"/>
    <property type="match status" value="1"/>
</dbReference>
<dbReference type="Pfam" id="PF04453">
    <property type="entry name" value="LptD"/>
    <property type="match status" value="1"/>
</dbReference>
<comment type="subcellular location">
    <subcellularLocation>
        <location evidence="1">Cell outer membrane</location>
    </subcellularLocation>
</comment>
<dbReference type="GO" id="GO:1990351">
    <property type="term" value="C:transporter complex"/>
    <property type="evidence" value="ECO:0007669"/>
    <property type="project" value="TreeGrafter"/>
</dbReference>
<name>A0A4R3MEE3_9HYPH</name>
<evidence type="ECO:0000313" key="4">
    <source>
        <dbReference type="Proteomes" id="UP000295678"/>
    </source>
</evidence>
<dbReference type="InterPro" id="IPR020889">
    <property type="entry name" value="LipoPS_assembly_LptD"/>
</dbReference>
<protein>
    <recommendedName>
        <fullName evidence="1">LPS-assembly protein LptD</fullName>
    </recommendedName>
</protein>
<dbReference type="GO" id="GO:0043165">
    <property type="term" value="P:Gram-negative-bacterium-type cell outer membrane assembly"/>
    <property type="evidence" value="ECO:0007669"/>
    <property type="project" value="UniProtKB-UniRule"/>
</dbReference>
<comment type="caution">
    <text evidence="1">Lacks conserved residue(s) required for the propagation of feature annotation.</text>
</comment>
<dbReference type="PANTHER" id="PTHR30189">
    <property type="entry name" value="LPS-ASSEMBLY PROTEIN"/>
    <property type="match status" value="1"/>
</dbReference>
<dbReference type="GO" id="GO:0009279">
    <property type="term" value="C:cell outer membrane"/>
    <property type="evidence" value="ECO:0007669"/>
    <property type="project" value="UniProtKB-SubCell"/>
</dbReference>
<comment type="similarity">
    <text evidence="1">Belongs to the LptD family.</text>
</comment>
<keyword evidence="1" id="KW-0732">Signal</keyword>
<proteinExistence type="inferred from homology"/>
<dbReference type="InterPro" id="IPR050218">
    <property type="entry name" value="LptD"/>
</dbReference>
<feature type="domain" description="LptD C-terminal" evidence="2">
    <location>
        <begin position="326"/>
        <end position="758"/>
    </location>
</feature>
<evidence type="ECO:0000313" key="3">
    <source>
        <dbReference type="EMBL" id="TCT11373.1"/>
    </source>
</evidence>
<gene>
    <name evidence="1" type="primary">lptD</name>
    <name evidence="3" type="ORF">EDC22_104130</name>
</gene>
<keyword evidence="1" id="KW-0998">Cell outer membrane</keyword>
<dbReference type="Proteomes" id="UP000295678">
    <property type="component" value="Unassembled WGS sequence"/>
</dbReference>
<comment type="subunit">
    <text evidence="1">Component of the lipopolysaccharide transport and assembly complex.</text>
</comment>
<reference evidence="3 4" key="1">
    <citation type="submission" date="2019-03" db="EMBL/GenBank/DDBJ databases">
        <title>Genomic Encyclopedia of Type Strains, Phase IV (KMG-IV): sequencing the most valuable type-strain genomes for metagenomic binning, comparative biology and taxonomic classification.</title>
        <authorList>
            <person name="Goeker M."/>
        </authorList>
    </citation>
    <scope>NUCLEOTIDE SEQUENCE [LARGE SCALE GENOMIC DNA]</scope>
    <source>
        <strain evidence="3 4">DSM 19345</strain>
    </source>
</reference>
<evidence type="ECO:0000259" key="2">
    <source>
        <dbReference type="Pfam" id="PF04453"/>
    </source>
</evidence>
<dbReference type="InterPro" id="IPR007543">
    <property type="entry name" value="LptD_C"/>
</dbReference>
<dbReference type="RefSeq" id="WP_132806138.1">
    <property type="nucleotide sequence ID" value="NZ_SMAK01000004.1"/>
</dbReference>
<keyword evidence="1" id="KW-0472">Membrane</keyword>
<organism evidence="3 4">
    <name type="scientific">Tepidamorphus gemmatus</name>
    <dbReference type="NCBI Taxonomy" id="747076"/>
    <lineage>
        <taxon>Bacteria</taxon>
        <taxon>Pseudomonadati</taxon>
        <taxon>Pseudomonadota</taxon>
        <taxon>Alphaproteobacteria</taxon>
        <taxon>Hyphomicrobiales</taxon>
        <taxon>Tepidamorphaceae</taxon>
        <taxon>Tepidamorphus</taxon>
    </lineage>
</organism>
<sequence>MASGQRIDDRQIIARPRSLVLAASVAMLSGLLVAGAPVHAQSIGMTPFDQAVASDPDARMLLEADELIYDIDNDIVSAAGSVDIYYRGYTIETDRVDYDQRSGRVFARGNVKLTQPDGNVIYADEVELTDDFRDGFVTELTLVTTEDARFAARSAERFDDNVTVFNRGVYTACAPCEEDPSRPPFWQIKAKKIIHNKQEQTVYYEDASFELFGLPIAYLPYFSHPDPTVKQRSGFLRPTSIYDEDLGLGVKIPYYFALAPDYDLTVAVTPYTRQGPLGSFQWRQRFEKGSYEIVGAGIHQLDPDAFLLYNKGVLNPLQPIDAEVENRGALQTTGRFEINSFWKWGWQGTLMSDETFLRTYNLTDDLETRDQLYLTGQSARNWFDARLLHYQIFSDQWQINDNAQPFVHPVVDYNYIFGEPVLGGQLSFDTNFYSLTRTDAEFAPNFQGVSSNTAEYCPYGLANNLNLFARVNPVFYDQIARKINPYACSLVGTPGTSTRLIAETSWERTFVHDSGQIFKPFASLRGDVYSVDVDDPYLDGSFTTTPVLDRFLPDGENTYVRGMAAVGLEYRYPILVTGDWGYQVFEPIAQIYARPDAQHNVDIPNNDALSFVFDDTNLFEVDKFSGYDRMDGGTRANVGVKYTTHTNNGMQIGAVFGQSYHLAGENPYPVGSGLETDASDFVTALYFSPISSLQIVNRLRLDNTDLSTKRYDLEVSGTVGMLQSSVIYSNIAADPQQGIIDDREEIQGLGTLRLNPNWKIWAGGRYEISGSQSSNLPQTSPQWISTSFGFGYENECVTLAIGYERQYIRDQELLPDERIMFQFALRTLTEGRFRTTVASDPSR</sequence>
<evidence type="ECO:0000256" key="1">
    <source>
        <dbReference type="HAMAP-Rule" id="MF_01411"/>
    </source>
</evidence>
<dbReference type="OrthoDB" id="9760225at2"/>
<dbReference type="GO" id="GO:0015920">
    <property type="term" value="P:lipopolysaccharide transport"/>
    <property type="evidence" value="ECO:0007669"/>
    <property type="project" value="InterPro"/>
</dbReference>
<dbReference type="Gene3D" id="2.60.450.10">
    <property type="entry name" value="Lipopolysaccharide (LPS) transport protein A like domain"/>
    <property type="match status" value="1"/>
</dbReference>
<keyword evidence="4" id="KW-1185">Reference proteome</keyword>
<comment type="caution">
    <text evidence="3">The sequence shown here is derived from an EMBL/GenBank/DDBJ whole genome shotgun (WGS) entry which is preliminary data.</text>
</comment>